<comment type="caution">
    <text evidence="1">The sequence shown here is derived from an EMBL/GenBank/DDBJ whole genome shotgun (WGS) entry which is preliminary data.</text>
</comment>
<proteinExistence type="predicted"/>
<sequence length="82" mass="9274">MVKQKSDFTGAARHQLADDIVEQFEVVPVDPMNPELRRHPVGDDEGNMPFAQNRQIFPAKRTVDENATVAGQKIPLHQLRRA</sequence>
<protein>
    <submittedName>
        <fullName evidence="1">Uncharacterized protein</fullName>
    </submittedName>
</protein>
<dbReference type="EMBL" id="VSSQ01019742">
    <property type="protein sequence ID" value="MPM64039.1"/>
    <property type="molecule type" value="Genomic_DNA"/>
</dbReference>
<reference evidence="1" key="1">
    <citation type="submission" date="2019-08" db="EMBL/GenBank/DDBJ databases">
        <authorList>
            <person name="Kucharzyk K."/>
            <person name="Murdoch R.W."/>
            <person name="Higgins S."/>
            <person name="Loffler F."/>
        </authorList>
    </citation>
    <scope>NUCLEOTIDE SEQUENCE</scope>
</reference>
<name>A0A645BF16_9ZZZZ</name>
<dbReference type="AlphaFoldDB" id="A0A645BF16"/>
<accession>A0A645BF16</accession>
<gene>
    <name evidence="1" type="ORF">SDC9_110925</name>
</gene>
<organism evidence="1">
    <name type="scientific">bioreactor metagenome</name>
    <dbReference type="NCBI Taxonomy" id="1076179"/>
    <lineage>
        <taxon>unclassified sequences</taxon>
        <taxon>metagenomes</taxon>
        <taxon>ecological metagenomes</taxon>
    </lineage>
</organism>
<evidence type="ECO:0000313" key="1">
    <source>
        <dbReference type="EMBL" id="MPM64039.1"/>
    </source>
</evidence>